<dbReference type="EMBL" id="JBHEZX010000021">
    <property type="protein sequence ID" value="MFC1414065.1"/>
    <property type="molecule type" value="Genomic_DNA"/>
</dbReference>
<evidence type="ECO:0000313" key="1">
    <source>
        <dbReference type="EMBL" id="MFC1414065.1"/>
    </source>
</evidence>
<dbReference type="Gene3D" id="3.30.750.24">
    <property type="entry name" value="STAS domain"/>
    <property type="match status" value="1"/>
</dbReference>
<reference evidence="1 2" key="1">
    <citation type="submission" date="2024-09" db="EMBL/GenBank/DDBJ databases">
        <authorList>
            <person name="Lee S.D."/>
        </authorList>
    </citation>
    <scope>NUCLEOTIDE SEQUENCE [LARGE SCALE GENOMIC DNA]</scope>
    <source>
        <strain evidence="1 2">N1-1</strain>
    </source>
</reference>
<dbReference type="CDD" id="cd07043">
    <property type="entry name" value="STAS_anti-anti-sigma_factors"/>
    <property type="match status" value="1"/>
</dbReference>
<dbReference type="InterPro" id="IPR058548">
    <property type="entry name" value="MlaB-like_STAS"/>
</dbReference>
<gene>
    <name evidence="1" type="ORF">ACEZDG_32870</name>
</gene>
<organism evidence="1 2">
    <name type="scientific">Streptacidiphilus alkalitolerans</name>
    <dbReference type="NCBI Taxonomy" id="3342712"/>
    <lineage>
        <taxon>Bacteria</taxon>
        <taxon>Bacillati</taxon>
        <taxon>Actinomycetota</taxon>
        <taxon>Actinomycetes</taxon>
        <taxon>Kitasatosporales</taxon>
        <taxon>Streptomycetaceae</taxon>
        <taxon>Streptacidiphilus</taxon>
    </lineage>
</organism>
<comment type="caution">
    <text evidence="1">The sequence shown here is derived from an EMBL/GenBank/DDBJ whole genome shotgun (WGS) entry which is preliminary data.</text>
</comment>
<protein>
    <submittedName>
        <fullName evidence="1">STAS domain-containing protein</fullName>
    </submittedName>
</protein>
<keyword evidence="2" id="KW-1185">Reference proteome</keyword>
<dbReference type="SUPFAM" id="SSF52091">
    <property type="entry name" value="SpoIIaa-like"/>
    <property type="match status" value="1"/>
</dbReference>
<dbReference type="Proteomes" id="UP001592582">
    <property type="component" value="Unassembled WGS sequence"/>
</dbReference>
<dbReference type="InterPro" id="IPR036513">
    <property type="entry name" value="STAS_dom_sf"/>
</dbReference>
<evidence type="ECO:0000313" key="2">
    <source>
        <dbReference type="Proteomes" id="UP001592582"/>
    </source>
</evidence>
<dbReference type="Pfam" id="PF13466">
    <property type="entry name" value="STAS_2"/>
    <property type="match status" value="1"/>
</dbReference>
<name>A0ABV6VK03_9ACTN</name>
<proteinExistence type="predicted"/>
<accession>A0ABV6VK03</accession>
<sequence>MDLPVAPGRRGPREPAELPCPHGHGAYEQAPLERFGEACVSFFDQGEAHVVILRGELDWRTEHFVQVLMDQARGSGRPLVVDLSAVTHLHIDVLAQLLAARRQPGISLLTPLPPAFLRIADATGTTHAFTLHADLVHAVDWSALRQPAPS</sequence>